<organism evidence="1 2">
    <name type="scientific">Portunus trituberculatus</name>
    <name type="common">Swimming crab</name>
    <name type="synonym">Neptunus trituberculatus</name>
    <dbReference type="NCBI Taxonomy" id="210409"/>
    <lineage>
        <taxon>Eukaryota</taxon>
        <taxon>Metazoa</taxon>
        <taxon>Ecdysozoa</taxon>
        <taxon>Arthropoda</taxon>
        <taxon>Crustacea</taxon>
        <taxon>Multicrustacea</taxon>
        <taxon>Malacostraca</taxon>
        <taxon>Eumalacostraca</taxon>
        <taxon>Eucarida</taxon>
        <taxon>Decapoda</taxon>
        <taxon>Pleocyemata</taxon>
        <taxon>Brachyura</taxon>
        <taxon>Eubrachyura</taxon>
        <taxon>Portunoidea</taxon>
        <taxon>Portunidae</taxon>
        <taxon>Portuninae</taxon>
        <taxon>Portunus</taxon>
    </lineage>
</organism>
<name>A0A5B7FVR8_PORTR</name>
<gene>
    <name evidence="1" type="ORF">E2C01_045430</name>
</gene>
<keyword evidence="2" id="KW-1185">Reference proteome</keyword>
<comment type="caution">
    <text evidence="1">The sequence shown here is derived from an EMBL/GenBank/DDBJ whole genome shotgun (WGS) entry which is preliminary data.</text>
</comment>
<reference evidence="1 2" key="1">
    <citation type="submission" date="2019-05" db="EMBL/GenBank/DDBJ databases">
        <title>Another draft genome of Portunus trituberculatus and its Hox gene families provides insights of decapod evolution.</title>
        <authorList>
            <person name="Jeong J.-H."/>
            <person name="Song I."/>
            <person name="Kim S."/>
            <person name="Choi T."/>
            <person name="Kim D."/>
            <person name="Ryu S."/>
            <person name="Kim W."/>
        </authorList>
    </citation>
    <scope>NUCLEOTIDE SEQUENCE [LARGE SCALE GENOMIC DNA]</scope>
    <source>
        <tissue evidence="1">Muscle</tissue>
    </source>
</reference>
<dbReference type="EMBL" id="VSRR010010270">
    <property type="protein sequence ID" value="MPC51581.1"/>
    <property type="molecule type" value="Genomic_DNA"/>
</dbReference>
<evidence type="ECO:0000313" key="2">
    <source>
        <dbReference type="Proteomes" id="UP000324222"/>
    </source>
</evidence>
<dbReference type="AlphaFoldDB" id="A0A5B7FVR8"/>
<evidence type="ECO:0000313" key="1">
    <source>
        <dbReference type="EMBL" id="MPC51581.1"/>
    </source>
</evidence>
<dbReference type="Proteomes" id="UP000324222">
    <property type="component" value="Unassembled WGS sequence"/>
</dbReference>
<proteinExistence type="predicted"/>
<sequence length="84" mass="9402">MDKKRSLALIPFPNCLPFLSTPRRTTPSTPPYSPGCPLVPCAWYLRGPATGELHRPLRSSFGILTSIKRPDSIANQSNMKFWLC</sequence>
<protein>
    <submittedName>
        <fullName evidence="1">Uncharacterized protein</fullName>
    </submittedName>
</protein>
<accession>A0A5B7FVR8</accession>